<reference evidence="9" key="2">
    <citation type="submission" date="2025-09" db="UniProtKB">
        <authorList>
            <consortium name="Ensembl"/>
        </authorList>
    </citation>
    <scope>IDENTIFICATION</scope>
</reference>
<dbReference type="OMA" id="CPRAREY"/>
<keyword evidence="5" id="KW-0393">Immunoglobulin domain</keyword>
<proteinExistence type="predicted"/>
<evidence type="ECO:0000256" key="4">
    <source>
        <dbReference type="ARBA" id="ARBA00023157"/>
    </source>
</evidence>
<accession>S4RI72</accession>
<dbReference type="AlphaFoldDB" id="S4RI72"/>
<keyword evidence="2 7" id="KW-1133">Transmembrane helix</keyword>
<evidence type="ECO:0000256" key="3">
    <source>
        <dbReference type="ARBA" id="ARBA00023136"/>
    </source>
</evidence>
<evidence type="ECO:0000256" key="5">
    <source>
        <dbReference type="ARBA" id="ARBA00023319"/>
    </source>
</evidence>
<dbReference type="STRING" id="7757.ENSPMAP00000004904"/>
<keyword evidence="3 7" id="KW-0472">Membrane</keyword>
<dbReference type="Pfam" id="PF05624">
    <property type="entry name" value="LSR"/>
    <property type="match status" value="1"/>
</dbReference>
<dbReference type="GO" id="GO:0012505">
    <property type="term" value="C:endomembrane system"/>
    <property type="evidence" value="ECO:0007669"/>
    <property type="project" value="UniProtKB-SubCell"/>
</dbReference>
<keyword evidence="4" id="KW-1015">Disulfide bond</keyword>
<evidence type="ECO:0000259" key="8">
    <source>
        <dbReference type="Pfam" id="PF05624"/>
    </source>
</evidence>
<name>S4RI72_PETMA</name>
<organism evidence="9">
    <name type="scientific">Petromyzon marinus</name>
    <name type="common">Sea lamprey</name>
    <dbReference type="NCBI Taxonomy" id="7757"/>
    <lineage>
        <taxon>Eukaryota</taxon>
        <taxon>Metazoa</taxon>
        <taxon>Chordata</taxon>
        <taxon>Craniata</taxon>
        <taxon>Vertebrata</taxon>
        <taxon>Cyclostomata</taxon>
        <taxon>Hyperoartia</taxon>
        <taxon>Petromyzontiformes</taxon>
        <taxon>Petromyzontidae</taxon>
        <taxon>Petromyzon</taxon>
    </lineage>
</organism>
<evidence type="ECO:0000256" key="2">
    <source>
        <dbReference type="ARBA" id="ARBA00022989"/>
    </source>
</evidence>
<dbReference type="GO" id="GO:0016020">
    <property type="term" value="C:membrane"/>
    <property type="evidence" value="ECO:0007669"/>
    <property type="project" value="TreeGrafter"/>
</dbReference>
<evidence type="ECO:0000313" key="9">
    <source>
        <dbReference type="Ensembl" id="ENSPMAP00000004904.1"/>
    </source>
</evidence>
<feature type="domain" description="LISCH7" evidence="8">
    <location>
        <begin position="24"/>
        <end position="71"/>
    </location>
</feature>
<dbReference type="GeneTree" id="ENSGT00950000183058"/>
<evidence type="ECO:0000256" key="7">
    <source>
        <dbReference type="SAM" id="Phobius"/>
    </source>
</evidence>
<evidence type="ECO:0000256" key="6">
    <source>
        <dbReference type="ARBA" id="ARBA00046288"/>
    </source>
</evidence>
<dbReference type="InterPro" id="IPR008664">
    <property type="entry name" value="LISCH7"/>
</dbReference>
<feature type="transmembrane region" description="Helical" evidence="7">
    <location>
        <begin position="25"/>
        <end position="44"/>
    </location>
</feature>
<evidence type="ECO:0000256" key="1">
    <source>
        <dbReference type="ARBA" id="ARBA00022692"/>
    </source>
</evidence>
<dbReference type="Ensembl" id="ENSPMAT00000004923.1">
    <property type="protein sequence ID" value="ENSPMAP00000004904.1"/>
    <property type="gene ID" value="ENSPMAG00000004468.1"/>
</dbReference>
<reference evidence="9" key="1">
    <citation type="submission" date="2025-08" db="UniProtKB">
        <authorList>
            <consortium name="Ensembl"/>
        </authorList>
    </citation>
    <scope>IDENTIFICATION</scope>
</reference>
<dbReference type="InterPro" id="IPR051874">
    <property type="entry name" value="Ig-like_domain-LISCH7"/>
</dbReference>
<protein>
    <recommendedName>
        <fullName evidence="8">LISCH7 domain-containing protein</fullName>
    </recommendedName>
</protein>
<sequence length="234" mass="25370">MCVVGKTIEKVELLPGFQIANLPDWLFVLLVVLGGLLLIILLAVCWCQCCPHTCCCYVRCPCCPRRCCCPRAREYGQGTPVGFPSVFKSTLQSPRIEEEVFTPSDNSLICQNSGLVIVIHHGSDFVAEMGGGGGNLRLLSLRGVTAVRSGYRVQADRSSSSMKVLYYVEKELAKLDPSRLHTVEKGFDAASSMSELTSLHDDNGAGDLREALRHAKLRALPPISDLGEGLSLGS</sequence>
<dbReference type="PANTHER" id="PTHR15923">
    <property type="entry name" value="TRANSMEMBRANE AND IMMUNOGLOBULIN DOMAIN-CONTAINING PROTEIN"/>
    <property type="match status" value="1"/>
</dbReference>
<keyword evidence="1 7" id="KW-0812">Transmembrane</keyword>
<comment type="subcellular location">
    <subcellularLocation>
        <location evidence="6">Endomembrane system</location>
        <topology evidence="6">Single-pass type I membrane protein</topology>
    </subcellularLocation>
</comment>
<dbReference type="HOGENOM" id="CLU_1187395_0_0_1"/>